<organism evidence="5 6">
    <name type="scientific">Vibrio splendidus</name>
    <dbReference type="NCBI Taxonomy" id="29497"/>
    <lineage>
        <taxon>Bacteria</taxon>
        <taxon>Pseudomonadati</taxon>
        <taxon>Pseudomonadota</taxon>
        <taxon>Gammaproteobacteria</taxon>
        <taxon>Vibrionales</taxon>
        <taxon>Vibrionaceae</taxon>
        <taxon>Vibrio</taxon>
    </lineage>
</organism>
<dbReference type="InterPro" id="IPR032687">
    <property type="entry name" value="AraC-type_N"/>
</dbReference>
<dbReference type="AlphaFoldDB" id="A0A7Y4CXV2"/>
<accession>A0A7Y4CXV2</accession>
<dbReference type="GO" id="GO:0003700">
    <property type="term" value="F:DNA-binding transcription factor activity"/>
    <property type="evidence" value="ECO:0007669"/>
    <property type="project" value="InterPro"/>
</dbReference>
<dbReference type="SMART" id="SM00342">
    <property type="entry name" value="HTH_ARAC"/>
    <property type="match status" value="1"/>
</dbReference>
<sequence>MKASSNITNILLSSTSNIAPYIAYCDKRSLDWRSVAIECGLPIELTQSNQWLPTQDLILFIHRLERKFGYSIGIEVGRKTSLEQLSPQLHHEIEKCISLEQAIRCLIAEMPSLNNHVTIWTEKKDGLWWLCHRSCYHPSTSGFEQSEWFRSLTVITLCRKFIDDQWQPSHAKLVSTNNGARQLPKHFFNSDIQFEQQYGALAIPLPDDYRAISEQNSTQDWEQAVKTLINTYSTLPWFNIEWFATMLGMTKRTLQRNLKSKGILFKEAKEQVRETKAKQLLEETDLSVQEISWQVGYSDLSNFNRAFKGWVGITAPNYRHKAKP</sequence>
<evidence type="ECO:0000256" key="3">
    <source>
        <dbReference type="ARBA" id="ARBA00023163"/>
    </source>
</evidence>
<dbReference type="InterPro" id="IPR018060">
    <property type="entry name" value="HTH_AraC"/>
</dbReference>
<dbReference type="SUPFAM" id="SSF46689">
    <property type="entry name" value="Homeodomain-like"/>
    <property type="match status" value="1"/>
</dbReference>
<dbReference type="PANTHER" id="PTHR47894:SF4">
    <property type="entry name" value="HTH-TYPE TRANSCRIPTIONAL REGULATOR GADX"/>
    <property type="match status" value="1"/>
</dbReference>
<dbReference type="Pfam" id="PF12625">
    <property type="entry name" value="Arabinose_bd"/>
    <property type="match status" value="1"/>
</dbReference>
<keyword evidence="2" id="KW-0238">DNA-binding</keyword>
<dbReference type="EMBL" id="VTXL01000005">
    <property type="protein sequence ID" value="NOJ12604.1"/>
    <property type="molecule type" value="Genomic_DNA"/>
</dbReference>
<dbReference type="GO" id="GO:0000976">
    <property type="term" value="F:transcription cis-regulatory region binding"/>
    <property type="evidence" value="ECO:0007669"/>
    <property type="project" value="TreeGrafter"/>
</dbReference>
<keyword evidence="1" id="KW-0805">Transcription regulation</keyword>
<protein>
    <submittedName>
        <fullName evidence="5">Helix-turn-helix transcriptional regulator</fullName>
    </submittedName>
</protein>
<dbReference type="PANTHER" id="PTHR47894">
    <property type="entry name" value="HTH-TYPE TRANSCRIPTIONAL REGULATOR GADX"/>
    <property type="match status" value="1"/>
</dbReference>
<evidence type="ECO:0000313" key="5">
    <source>
        <dbReference type="EMBL" id="NOJ12604.1"/>
    </source>
</evidence>
<proteinExistence type="predicted"/>
<dbReference type="GO" id="GO:0005829">
    <property type="term" value="C:cytosol"/>
    <property type="evidence" value="ECO:0007669"/>
    <property type="project" value="TreeGrafter"/>
</dbReference>
<evidence type="ECO:0000256" key="1">
    <source>
        <dbReference type="ARBA" id="ARBA00023015"/>
    </source>
</evidence>
<dbReference type="Gene3D" id="1.10.10.60">
    <property type="entry name" value="Homeodomain-like"/>
    <property type="match status" value="1"/>
</dbReference>
<name>A0A7Y4CXV2_VIBSP</name>
<evidence type="ECO:0000313" key="6">
    <source>
        <dbReference type="Proteomes" id="UP000519158"/>
    </source>
</evidence>
<gene>
    <name evidence="5" type="ORF">F0234_07525</name>
</gene>
<dbReference type="Pfam" id="PF12833">
    <property type="entry name" value="HTH_18"/>
    <property type="match status" value="1"/>
</dbReference>
<evidence type="ECO:0000256" key="2">
    <source>
        <dbReference type="ARBA" id="ARBA00023125"/>
    </source>
</evidence>
<dbReference type="RefSeq" id="WP_171308045.1">
    <property type="nucleotide sequence ID" value="NZ_CAWPOP010000035.1"/>
</dbReference>
<comment type="caution">
    <text evidence="5">The sequence shown here is derived from an EMBL/GenBank/DDBJ whole genome shotgun (WGS) entry which is preliminary data.</text>
</comment>
<dbReference type="PROSITE" id="PS01124">
    <property type="entry name" value="HTH_ARAC_FAMILY_2"/>
    <property type="match status" value="1"/>
</dbReference>
<feature type="domain" description="HTH araC/xylS-type" evidence="4">
    <location>
        <begin position="222"/>
        <end position="321"/>
    </location>
</feature>
<reference evidence="5 6" key="1">
    <citation type="submission" date="2019-09" db="EMBL/GenBank/DDBJ databases">
        <title>Draft genome sequencing and comparative genomics of hatchery-associated Vibrios.</title>
        <authorList>
            <person name="Kehlet-Delgado H."/>
            <person name="Mueller R.S."/>
        </authorList>
    </citation>
    <scope>NUCLEOTIDE SEQUENCE [LARGE SCALE GENOMIC DNA]</scope>
    <source>
        <strain evidence="5 6">99-70-13A3</strain>
    </source>
</reference>
<dbReference type="Proteomes" id="UP000519158">
    <property type="component" value="Unassembled WGS sequence"/>
</dbReference>
<keyword evidence="3" id="KW-0804">Transcription</keyword>
<dbReference type="InterPro" id="IPR009057">
    <property type="entry name" value="Homeodomain-like_sf"/>
</dbReference>
<evidence type="ECO:0000259" key="4">
    <source>
        <dbReference type="PROSITE" id="PS01124"/>
    </source>
</evidence>